<dbReference type="Gene3D" id="3.40.190.10">
    <property type="entry name" value="Periplasmic binding protein-like II"/>
    <property type="match status" value="2"/>
</dbReference>
<dbReference type="EMBL" id="ANIE01000006">
    <property type="protein sequence ID" value="KEF31155.1"/>
    <property type="molecule type" value="Genomic_DNA"/>
</dbReference>
<organism evidence="1 2">
    <name type="scientific">Marinobacter nitratireducens</name>
    <dbReference type="NCBI Taxonomy" id="1137280"/>
    <lineage>
        <taxon>Bacteria</taxon>
        <taxon>Pseudomonadati</taxon>
        <taxon>Pseudomonadota</taxon>
        <taxon>Gammaproteobacteria</taxon>
        <taxon>Pseudomonadales</taxon>
        <taxon>Marinobacteraceae</taxon>
        <taxon>Marinobacter</taxon>
    </lineage>
</organism>
<proteinExistence type="predicted"/>
<evidence type="ECO:0000313" key="2">
    <source>
        <dbReference type="Proteomes" id="UP000035057"/>
    </source>
</evidence>
<dbReference type="STRING" id="1137280.D777_02308"/>
<keyword evidence="2" id="KW-1185">Reference proteome</keyword>
<sequence>MEEVVGTSKGQISGILAPIYRCVFDKANVDARFVSVPVKRGLQYLRSDQISVLLPLARNAKRDGMATFAGTLFEAEYVFVSYKPLLAVEGTPGLRYAIPRSFIGRQFIPDESANIQEVTEWQQLVALLAHGRVDVAIIPEPMVEPLFGAQAEQIYSRTAGRLPVSMYLSDATEQSGLAERIRRSVELCRVDGPIQRGRLTDGG</sequence>
<name>A0A072NDL8_9GAMM</name>
<dbReference type="Proteomes" id="UP000035057">
    <property type="component" value="Unassembled WGS sequence"/>
</dbReference>
<accession>A0A072NDL8</accession>
<dbReference type="RefSeq" id="WP_051669064.1">
    <property type="nucleotide sequence ID" value="NZ_ANIE01000006.1"/>
</dbReference>
<dbReference type="PATRIC" id="fig|1137280.3.peg.2124"/>
<gene>
    <name evidence="1" type="ORF">D777_02308</name>
</gene>
<dbReference type="SUPFAM" id="SSF53850">
    <property type="entry name" value="Periplasmic binding protein-like II"/>
    <property type="match status" value="1"/>
</dbReference>
<reference evidence="1 2" key="1">
    <citation type="submission" date="2012-12" db="EMBL/GenBank/DDBJ databases">
        <title>Genome assembly of Marinobacter sp. AK21.</title>
        <authorList>
            <person name="Khatri I."/>
            <person name="Kumar R."/>
            <person name="Vaidya B."/>
            <person name="Subramanian S."/>
            <person name="Pinnaka A."/>
        </authorList>
    </citation>
    <scope>NUCLEOTIDE SEQUENCE [LARGE SCALE GENOMIC DNA]</scope>
    <source>
        <strain evidence="1 2">AK21</strain>
    </source>
</reference>
<protein>
    <submittedName>
        <fullName evidence="1">Uncharacterized protein</fullName>
    </submittedName>
</protein>
<dbReference type="OrthoDB" id="6364114at2"/>
<comment type="caution">
    <text evidence="1">The sequence shown here is derived from an EMBL/GenBank/DDBJ whole genome shotgun (WGS) entry which is preliminary data.</text>
</comment>
<evidence type="ECO:0000313" key="1">
    <source>
        <dbReference type="EMBL" id="KEF31155.1"/>
    </source>
</evidence>
<dbReference type="AlphaFoldDB" id="A0A072NDL8"/>